<dbReference type="GO" id="GO:0016740">
    <property type="term" value="F:transferase activity"/>
    <property type="evidence" value="ECO:0007669"/>
    <property type="project" value="UniProtKB-KW"/>
</dbReference>
<feature type="region of interest" description="Disordered" evidence="8">
    <location>
        <begin position="18"/>
        <end position="63"/>
    </location>
</feature>
<gene>
    <name evidence="9" type="ORF">ACHAWO_001002</name>
</gene>
<keyword evidence="7" id="KW-0472">Membrane</keyword>
<sequence length="822" mass="91848">MGNQSSVLYRGERDAFIPIDDEQHQQQQHATPSLAVHPKVRGRSSAGGQSPPSVVSSSDSSYGTCGSSTLDIFRGFCSAKCAHLLCSKLPSALFKATEFNNIALCANNIQPVMLQGQADTYCTTRFYQSSYQKPSPTVTSSYSPAVHNRRDSEPSQNRIFDCVKTPNETHVRKESSSSLGSLFQSCRRPSESDNECSNRSYNRSDSAHSSGSQSFTFNHHNSRTSLASNVSCGSKLSYPDYTEEELNMLDGDEPTYESDLRRVRNYHVVTTAALPWLTGTAVNPLLRAAYLLRGIKALLESQQKENGCIETYSKQLEIDTSLLADDQEKFVTPLAQETFANHLSSSSSCSSLEYSFFSFPEVATSTNGGRVTISPLENESLAPDVITPMQDKQLCARVDEKTIETHDSEGHVTLVIPWLQDEKDRLVLYGNAVTFKSSEEQEQYIREWLSNEAEMPAEALALKIVWYPARFHTYANSIFALGDICDMISNDDTDVCILEEPEHLNWYRSPGSASWTTKFSHVIGVIHTNYKAYVRDHAPAGFIASPVTAGINSLVVKANCHRVIKLSNVLQTFVPGKEVVENVHGIRGTYLNEGRRICSTKPLLVNRQRKAYFLGKLIWGKGFSEMLELQSRYHKSTGSYFAIDIFGTGNDENEIKRAFNPEQCNEGYVFKTLKSQKEPIPVTFMGKKDHAKLAGDDYSILINPSITEVLCTTTAEAIAMNKFAIIPSHPSNMFFQQFPNCLMYRSRREFVSMLKYALANNPPPLSEDLVHLLSWETATLRCISAAAVPKRDAAREFRLRQQKEEKISLKKAISGIIFQKED</sequence>
<evidence type="ECO:0000256" key="1">
    <source>
        <dbReference type="ARBA" id="ARBA00004229"/>
    </source>
</evidence>
<evidence type="ECO:0000256" key="8">
    <source>
        <dbReference type="SAM" id="MobiDB-lite"/>
    </source>
</evidence>
<dbReference type="Gene3D" id="3.40.50.2000">
    <property type="entry name" value="Glycogen Phosphorylase B"/>
    <property type="match status" value="1"/>
</dbReference>
<reference evidence="9 10" key="1">
    <citation type="submission" date="2024-10" db="EMBL/GenBank/DDBJ databases">
        <title>Updated reference genomes for cyclostephanoid diatoms.</title>
        <authorList>
            <person name="Roberts W.R."/>
            <person name="Alverson A.J."/>
        </authorList>
    </citation>
    <scope>NUCLEOTIDE SEQUENCE [LARGE SCALE GENOMIC DNA]</scope>
    <source>
        <strain evidence="9 10">AJA010-31</strain>
    </source>
</reference>
<feature type="compositionally biased region" description="Polar residues" evidence="8">
    <location>
        <begin position="131"/>
        <end position="143"/>
    </location>
</feature>
<comment type="similarity">
    <text evidence="3">Belongs to the glycosyltransferase group 1 family. Glycosyltransferase 4 subfamily.</text>
</comment>
<evidence type="ECO:0000256" key="4">
    <source>
        <dbReference type="ARBA" id="ARBA00022528"/>
    </source>
</evidence>
<protein>
    <recommendedName>
        <fullName evidence="11">Digalactosyldiacylglycerol synthase</fullName>
    </recommendedName>
</protein>
<dbReference type="GO" id="GO:0016020">
    <property type="term" value="C:membrane"/>
    <property type="evidence" value="ECO:0007669"/>
    <property type="project" value="UniProtKB-SubCell"/>
</dbReference>
<keyword evidence="5" id="KW-0934">Plastid</keyword>
<dbReference type="CDD" id="cd01635">
    <property type="entry name" value="Glycosyltransferase_GTB-type"/>
    <property type="match status" value="1"/>
</dbReference>
<dbReference type="Proteomes" id="UP001530400">
    <property type="component" value="Unassembled WGS sequence"/>
</dbReference>
<keyword evidence="10" id="KW-1185">Reference proteome</keyword>
<keyword evidence="4" id="KW-0150">Chloroplast</keyword>
<comment type="subcellular location">
    <subcellularLocation>
        <location evidence="2">Membrane</location>
    </subcellularLocation>
    <subcellularLocation>
        <location evidence="1">Plastid</location>
        <location evidence="1">Chloroplast</location>
    </subcellularLocation>
</comment>
<feature type="region of interest" description="Disordered" evidence="8">
    <location>
        <begin position="131"/>
        <end position="157"/>
    </location>
</feature>
<evidence type="ECO:0000256" key="6">
    <source>
        <dbReference type="ARBA" id="ARBA00022679"/>
    </source>
</evidence>
<feature type="compositionally biased region" description="Low complexity" evidence="8">
    <location>
        <begin position="44"/>
        <end position="63"/>
    </location>
</feature>
<keyword evidence="6" id="KW-0808">Transferase</keyword>
<evidence type="ECO:0008006" key="11">
    <source>
        <dbReference type="Google" id="ProtNLM"/>
    </source>
</evidence>
<feature type="region of interest" description="Disordered" evidence="8">
    <location>
        <begin position="182"/>
        <end position="216"/>
    </location>
</feature>
<name>A0ABD3PRV1_9STRA</name>
<accession>A0ABD3PRV1</accession>
<dbReference type="PANTHER" id="PTHR46132:SF1">
    <property type="entry name" value="DIGALACTOSYLDIACYLGLYCEROL SYNTHASE 2, CHLOROPLASTIC"/>
    <property type="match status" value="1"/>
</dbReference>
<organism evidence="9 10">
    <name type="scientific">Cyclotella atomus</name>
    <dbReference type="NCBI Taxonomy" id="382360"/>
    <lineage>
        <taxon>Eukaryota</taxon>
        <taxon>Sar</taxon>
        <taxon>Stramenopiles</taxon>
        <taxon>Ochrophyta</taxon>
        <taxon>Bacillariophyta</taxon>
        <taxon>Coscinodiscophyceae</taxon>
        <taxon>Thalassiosirophycidae</taxon>
        <taxon>Stephanodiscales</taxon>
        <taxon>Stephanodiscaceae</taxon>
        <taxon>Cyclotella</taxon>
    </lineage>
</organism>
<evidence type="ECO:0000313" key="10">
    <source>
        <dbReference type="Proteomes" id="UP001530400"/>
    </source>
</evidence>
<proteinExistence type="inferred from homology"/>
<dbReference type="InterPro" id="IPR044525">
    <property type="entry name" value="DGDG1/2"/>
</dbReference>
<evidence type="ECO:0000313" key="9">
    <source>
        <dbReference type="EMBL" id="KAL3790334.1"/>
    </source>
</evidence>
<evidence type="ECO:0000256" key="7">
    <source>
        <dbReference type="ARBA" id="ARBA00023136"/>
    </source>
</evidence>
<evidence type="ECO:0000256" key="2">
    <source>
        <dbReference type="ARBA" id="ARBA00004370"/>
    </source>
</evidence>
<evidence type="ECO:0000256" key="5">
    <source>
        <dbReference type="ARBA" id="ARBA00022640"/>
    </source>
</evidence>
<evidence type="ECO:0000256" key="3">
    <source>
        <dbReference type="ARBA" id="ARBA00009481"/>
    </source>
</evidence>
<dbReference type="GO" id="GO:0009507">
    <property type="term" value="C:chloroplast"/>
    <property type="evidence" value="ECO:0007669"/>
    <property type="project" value="UniProtKB-SubCell"/>
</dbReference>
<comment type="caution">
    <text evidence="9">The sequence shown here is derived from an EMBL/GenBank/DDBJ whole genome shotgun (WGS) entry which is preliminary data.</text>
</comment>
<dbReference type="EMBL" id="JALLPJ020000503">
    <property type="protein sequence ID" value="KAL3790334.1"/>
    <property type="molecule type" value="Genomic_DNA"/>
</dbReference>
<feature type="compositionally biased region" description="Polar residues" evidence="8">
    <location>
        <begin position="195"/>
        <end position="216"/>
    </location>
</feature>
<dbReference type="AlphaFoldDB" id="A0ABD3PRV1"/>
<dbReference type="PANTHER" id="PTHR46132">
    <property type="entry name" value="DIGALACTOSYLDIACYLGLYCEROL SYNTHASE 2, CHLOROPLASTIC"/>
    <property type="match status" value="1"/>
</dbReference>